<protein>
    <recommendedName>
        <fullName evidence="3">F-box domain-containing protein</fullName>
    </recommendedName>
</protein>
<dbReference type="AlphaFoldDB" id="A0AAN6H9Y0"/>
<keyword evidence="2" id="KW-1185">Reference proteome</keyword>
<dbReference type="EMBL" id="JAUJLE010000308">
    <property type="protein sequence ID" value="KAK0961614.1"/>
    <property type="molecule type" value="Genomic_DNA"/>
</dbReference>
<evidence type="ECO:0000313" key="2">
    <source>
        <dbReference type="Proteomes" id="UP001175353"/>
    </source>
</evidence>
<evidence type="ECO:0008006" key="3">
    <source>
        <dbReference type="Google" id="ProtNLM"/>
    </source>
</evidence>
<organism evidence="1 2">
    <name type="scientific">Friedmanniomyces endolithicus</name>
    <dbReference type="NCBI Taxonomy" id="329885"/>
    <lineage>
        <taxon>Eukaryota</taxon>
        <taxon>Fungi</taxon>
        <taxon>Dikarya</taxon>
        <taxon>Ascomycota</taxon>
        <taxon>Pezizomycotina</taxon>
        <taxon>Dothideomycetes</taxon>
        <taxon>Dothideomycetidae</taxon>
        <taxon>Mycosphaerellales</taxon>
        <taxon>Teratosphaeriaceae</taxon>
        <taxon>Friedmanniomyces</taxon>
    </lineage>
</organism>
<proteinExistence type="predicted"/>
<name>A0AAN6H9Y0_9PEZI</name>
<reference evidence="1" key="1">
    <citation type="submission" date="2023-06" db="EMBL/GenBank/DDBJ databases">
        <title>Black Yeasts Isolated from many extreme environments.</title>
        <authorList>
            <person name="Coleine C."/>
            <person name="Stajich J.E."/>
            <person name="Selbmann L."/>
        </authorList>
    </citation>
    <scope>NUCLEOTIDE SEQUENCE</scope>
    <source>
        <strain evidence="1">CCFEE 5200</strain>
    </source>
</reference>
<dbReference type="Proteomes" id="UP001175353">
    <property type="component" value="Unassembled WGS sequence"/>
</dbReference>
<gene>
    <name evidence="1" type="ORF">LTR91_019812</name>
</gene>
<evidence type="ECO:0000313" key="1">
    <source>
        <dbReference type="EMBL" id="KAK0961614.1"/>
    </source>
</evidence>
<sequence>MDLLHRLPAELRNRIYELALSTEEYTEGKKTITIRQCSCFRFFNEEEPPWQEPALLRAAKWIRSEAKLIYFDSARIDICLTATSEIGPLCAWLRSIATGDQNTWLSTVVVCLRSGKWTDTMASRPLARLFRHYNLDLEPEGLPQKGGWRSMRFNSCMASGEIRRRMLAIEQSIRVGIAAKEQNRSEEELETVLEEFMQALRMSMGVKPQNAGLEGDEIIADLRYLFRGG</sequence>
<accession>A0AAN6H9Y0</accession>
<comment type="caution">
    <text evidence="1">The sequence shown here is derived from an EMBL/GenBank/DDBJ whole genome shotgun (WGS) entry which is preliminary data.</text>
</comment>